<keyword evidence="3" id="KW-1185">Reference proteome</keyword>
<organism evidence="2 3">
    <name type="scientific">Cyanobium usitatum str. Tous</name>
    <dbReference type="NCBI Taxonomy" id="2116684"/>
    <lineage>
        <taxon>Bacteria</taxon>
        <taxon>Bacillati</taxon>
        <taxon>Cyanobacteriota</taxon>
        <taxon>Cyanophyceae</taxon>
        <taxon>Synechococcales</taxon>
        <taxon>Prochlorococcaceae</taxon>
        <taxon>Cyanobium</taxon>
    </lineage>
</organism>
<sequence length="100" mass="11120">MSTEKLGLRPIEPEAHLDKADPSSILYGAPAGAMQPDQDYRLLEHSYRNSPEYAAMVERYPLLRSLISACVSSELVGHPLVIACVEEPTLTLQWDRSHGE</sequence>
<accession>A0A2P7MR72</accession>
<evidence type="ECO:0000313" key="2">
    <source>
        <dbReference type="EMBL" id="PSJ03687.1"/>
    </source>
</evidence>
<dbReference type="Proteomes" id="UP000243002">
    <property type="component" value="Unassembled WGS sequence"/>
</dbReference>
<dbReference type="AlphaFoldDB" id="A0A2P7MR72"/>
<comment type="caution">
    <text evidence="2">The sequence shown here is derived from an EMBL/GenBank/DDBJ whole genome shotgun (WGS) entry which is preliminary data.</text>
</comment>
<protein>
    <submittedName>
        <fullName evidence="2">Uncharacterized protein</fullName>
    </submittedName>
</protein>
<feature type="region of interest" description="Disordered" evidence="1">
    <location>
        <begin position="1"/>
        <end position="32"/>
    </location>
</feature>
<feature type="compositionally biased region" description="Basic and acidic residues" evidence="1">
    <location>
        <begin position="11"/>
        <end position="21"/>
    </location>
</feature>
<name>A0A2P7MR72_9CYAN</name>
<evidence type="ECO:0000256" key="1">
    <source>
        <dbReference type="SAM" id="MobiDB-lite"/>
    </source>
</evidence>
<gene>
    <name evidence="2" type="ORF">C7K55_12290</name>
</gene>
<dbReference type="EMBL" id="PXXO01000018">
    <property type="protein sequence ID" value="PSJ03687.1"/>
    <property type="molecule type" value="Genomic_DNA"/>
</dbReference>
<evidence type="ECO:0000313" key="3">
    <source>
        <dbReference type="Proteomes" id="UP000243002"/>
    </source>
</evidence>
<reference evidence="2 3" key="1">
    <citation type="journal article" date="2018" name="Environ. Microbiol.">
        <title>Ecological and genomic features of two widespread freshwater picocyanobacteria.</title>
        <authorList>
            <person name="Cabello-Yeves P.J."/>
            <person name="Picazo A."/>
            <person name="Camacho A."/>
            <person name="Callieri C."/>
            <person name="Rosselli R."/>
            <person name="Roda-Garcia J.J."/>
            <person name="Coutinho F.H."/>
            <person name="Rodriguez-Valera F."/>
        </authorList>
    </citation>
    <scope>NUCLEOTIDE SEQUENCE [LARGE SCALE GENOMIC DNA]</scope>
    <source>
        <strain evidence="2 3">Tous</strain>
    </source>
</reference>
<proteinExistence type="predicted"/>